<comment type="caution">
    <text evidence="2">The sequence shown here is derived from an EMBL/GenBank/DDBJ whole genome shotgun (WGS) entry which is preliminary data.</text>
</comment>
<organism evidence="2 3">
    <name type="scientific">Candidatus Wolfebacteria bacterium CG10_big_fil_rev_8_21_14_0_10_31_9</name>
    <dbReference type="NCBI Taxonomy" id="1975070"/>
    <lineage>
        <taxon>Bacteria</taxon>
        <taxon>Candidatus Wolfeibacteriota</taxon>
    </lineage>
</organism>
<keyword evidence="1" id="KW-0812">Transmembrane</keyword>
<evidence type="ECO:0000313" key="3">
    <source>
        <dbReference type="Proteomes" id="UP000231602"/>
    </source>
</evidence>
<gene>
    <name evidence="2" type="ORF">COV23_01980</name>
</gene>
<reference evidence="2 3" key="1">
    <citation type="submission" date="2017-09" db="EMBL/GenBank/DDBJ databases">
        <title>Depth-based differentiation of microbial function through sediment-hosted aquifers and enrichment of novel symbionts in the deep terrestrial subsurface.</title>
        <authorList>
            <person name="Probst A.J."/>
            <person name="Ladd B."/>
            <person name="Jarett J.K."/>
            <person name="Geller-Mcgrath D.E."/>
            <person name="Sieber C.M."/>
            <person name="Emerson J.B."/>
            <person name="Anantharaman K."/>
            <person name="Thomas B.C."/>
            <person name="Malmstrom R."/>
            <person name="Stieglmeier M."/>
            <person name="Klingl A."/>
            <person name="Woyke T."/>
            <person name="Ryan C.M."/>
            <person name="Banfield J.F."/>
        </authorList>
    </citation>
    <scope>NUCLEOTIDE SEQUENCE [LARGE SCALE GENOMIC DNA]</scope>
    <source>
        <strain evidence="2">CG10_big_fil_rev_8_21_14_0_10_31_9</strain>
    </source>
</reference>
<evidence type="ECO:0000313" key="2">
    <source>
        <dbReference type="EMBL" id="PIR44049.1"/>
    </source>
</evidence>
<name>A0A2H0RBY9_9BACT</name>
<dbReference type="AlphaFoldDB" id="A0A2H0RBY9"/>
<dbReference type="EMBL" id="PCXV01000032">
    <property type="protein sequence ID" value="PIR44049.1"/>
    <property type="molecule type" value="Genomic_DNA"/>
</dbReference>
<sequence>MKRNNGFVPIVLIVIVITTIAFIGSGVYVYQKNKIKYQDDTIKNQKMVDTQIISTSTKDNETENKIATTTAKIQKIKNCDNFQCLITAASQCQPISVIVAYSGLPFPLNPDMSVSGQTKYEIKKLSGVNNCSLSFSSLSTFFSISDKGRKDALASGITDTQITTQLQIMNDSFKSVAGMQTTCPSNSSAIVDYLTDQERGSFKIEVKSNLTEQTSTYTTSSGKKLVCEDTSLRQPANTSVTITDTQCSAQKGFYTGITDTGTACSENYVDIGTIIGGVKLNGKYPQCCVVK</sequence>
<evidence type="ECO:0000256" key="1">
    <source>
        <dbReference type="SAM" id="Phobius"/>
    </source>
</evidence>
<accession>A0A2H0RBY9</accession>
<dbReference type="Proteomes" id="UP000231602">
    <property type="component" value="Unassembled WGS sequence"/>
</dbReference>
<protein>
    <submittedName>
        <fullName evidence="2">Uncharacterized protein</fullName>
    </submittedName>
</protein>
<keyword evidence="1" id="KW-1133">Transmembrane helix</keyword>
<feature type="transmembrane region" description="Helical" evidence="1">
    <location>
        <begin position="6"/>
        <end position="30"/>
    </location>
</feature>
<keyword evidence="1" id="KW-0472">Membrane</keyword>
<proteinExistence type="predicted"/>